<comment type="pathway">
    <text evidence="2">Protein modification; protein glycosylation.</text>
</comment>
<evidence type="ECO:0000256" key="5">
    <source>
        <dbReference type="ARBA" id="ARBA00022676"/>
    </source>
</evidence>
<evidence type="ECO:0000256" key="12">
    <source>
        <dbReference type="SAM" id="Phobius"/>
    </source>
</evidence>
<dbReference type="GeneID" id="55999375"/>
<dbReference type="GO" id="GO:0016263">
    <property type="term" value="F:glycoprotein-N-acetylgalactosamine 3-beta-galactosyltransferase activity"/>
    <property type="evidence" value="ECO:0007669"/>
    <property type="project" value="UniProtKB-EC"/>
</dbReference>
<dbReference type="Proteomes" id="UP000509510">
    <property type="component" value="Chromosome VI"/>
</dbReference>
<dbReference type="OrthoDB" id="414175at2759"/>
<evidence type="ECO:0000313" key="14">
    <source>
        <dbReference type="EMBL" id="QKX64723.1"/>
    </source>
</evidence>
<evidence type="ECO:0000256" key="6">
    <source>
        <dbReference type="ARBA" id="ARBA00022679"/>
    </source>
</evidence>
<keyword evidence="6" id="KW-0808">Transferase</keyword>
<evidence type="ECO:0000256" key="1">
    <source>
        <dbReference type="ARBA" id="ARBA00004606"/>
    </source>
</evidence>
<evidence type="ECO:0000256" key="2">
    <source>
        <dbReference type="ARBA" id="ARBA00004922"/>
    </source>
</evidence>
<reference evidence="15" key="1">
    <citation type="submission" date="2020-06" db="EMBL/GenBank/DDBJ databases">
        <title>A chromosome-scale genome assembly of Talaromyces rugulosus W13939.</title>
        <authorList>
            <person name="Wang B."/>
            <person name="Guo L."/>
            <person name="Ye K."/>
            <person name="Wang L."/>
        </authorList>
    </citation>
    <scope>NUCLEOTIDE SEQUENCE [LARGE SCALE GENOMIC DNA]</scope>
    <source>
        <strain evidence="15">W13939</strain>
    </source>
</reference>
<organism evidence="14 15">
    <name type="scientific">Talaromyces rugulosus</name>
    <name type="common">Penicillium rugulosum</name>
    <dbReference type="NCBI Taxonomy" id="121627"/>
    <lineage>
        <taxon>Eukaryota</taxon>
        <taxon>Fungi</taxon>
        <taxon>Dikarya</taxon>
        <taxon>Ascomycota</taxon>
        <taxon>Pezizomycotina</taxon>
        <taxon>Eurotiomycetes</taxon>
        <taxon>Eurotiomycetidae</taxon>
        <taxon>Eurotiales</taxon>
        <taxon>Trichocomaceae</taxon>
        <taxon>Talaromyces</taxon>
        <taxon>Talaromyces sect. Islandici</taxon>
    </lineage>
</organism>
<dbReference type="Gene3D" id="3.90.550.50">
    <property type="match status" value="1"/>
</dbReference>
<dbReference type="InterPro" id="IPR003378">
    <property type="entry name" value="Fringe-like_glycosylTrfase"/>
</dbReference>
<feature type="domain" description="Fringe-like glycosyltransferase" evidence="13">
    <location>
        <begin position="169"/>
        <end position="252"/>
    </location>
</feature>
<dbReference type="EMBL" id="CP055903">
    <property type="protein sequence ID" value="QKX64723.1"/>
    <property type="molecule type" value="Genomic_DNA"/>
</dbReference>
<keyword evidence="8" id="KW-0547">Nucleotide-binding</keyword>
<comment type="similarity">
    <text evidence="3">Belongs to the glycosyltransferase 31 family. Beta3-Gal-T subfamily.</text>
</comment>
<evidence type="ECO:0000256" key="7">
    <source>
        <dbReference type="ARBA" id="ARBA00022692"/>
    </source>
</evidence>
<comment type="subcellular location">
    <subcellularLocation>
        <location evidence="1">Membrane</location>
        <topology evidence="1">Single-pass type II membrane protein</topology>
    </subcellularLocation>
</comment>
<keyword evidence="5" id="KW-0328">Glycosyltransferase</keyword>
<keyword evidence="9" id="KW-0735">Signal-anchor</keyword>
<dbReference type="GO" id="GO:0000166">
    <property type="term" value="F:nucleotide binding"/>
    <property type="evidence" value="ECO:0007669"/>
    <property type="project" value="UniProtKB-KW"/>
</dbReference>
<dbReference type="RefSeq" id="XP_035350896.1">
    <property type="nucleotide sequence ID" value="XM_035495003.1"/>
</dbReference>
<keyword evidence="15" id="KW-1185">Reference proteome</keyword>
<accession>A0A7H8RJA2</accession>
<dbReference type="InterPro" id="IPR026050">
    <property type="entry name" value="C1GALT1/C1GALT1_chp1"/>
</dbReference>
<evidence type="ECO:0000256" key="10">
    <source>
        <dbReference type="ARBA" id="ARBA00022989"/>
    </source>
</evidence>
<keyword evidence="11 12" id="KW-0472">Membrane</keyword>
<dbReference type="AlphaFoldDB" id="A0A7H8RJA2"/>
<evidence type="ECO:0000256" key="9">
    <source>
        <dbReference type="ARBA" id="ARBA00022968"/>
    </source>
</evidence>
<protein>
    <recommendedName>
        <fullName evidence="4">N-acetylgalactosaminide beta-1,3-galactosyltransferase</fullName>
        <ecNumber evidence="4">2.4.1.122</ecNumber>
    </recommendedName>
</protein>
<evidence type="ECO:0000259" key="13">
    <source>
        <dbReference type="Pfam" id="PF02434"/>
    </source>
</evidence>
<name>A0A7H8RJA2_TALRU</name>
<proteinExistence type="inferred from homology"/>
<dbReference type="KEGG" id="trg:TRUGW13939_11899"/>
<keyword evidence="10 12" id="KW-1133">Transmembrane helix</keyword>
<dbReference type="PANTHER" id="PTHR23033">
    <property type="entry name" value="BETA1,3-GALACTOSYLTRANSFERASE"/>
    <property type="match status" value="1"/>
</dbReference>
<gene>
    <name evidence="14" type="ORF">TRUGW13939_11899</name>
</gene>
<sequence length="478" mass="54924">MARINRWCYVGVPAVSLAVILLSLLNTPSWTGILPIEGDRWSSGPAADEPDRLYGQSDLNCKDFPHHRLADIQVVLRLGSTQPLDQVLSHINNVTNCISNLIIVSDKEEQLGDTPHRTHDIITDLPEVYWHDENPDLQAHGRINNPDSQNEPVTGRDGWLLDRFKFLPMVEYAFMQNERAKWFYFVEADTYIVWDTLFRLLDRYDARKEWYMGSPSPGRKMEDDKKTYFAYGGAGILLSRPAIEKLVHRESSRTHGEFTEPSIAERWAQLVKDDCCGDSVLGFALANKGIFLSGLYPIFNPHPLHGIPFGPGAKMYWCQPVLSLHKTSPNDIPMLSGFLHRRPKDLPWLYADVLDYLHIGDTMEKRQHWQNSDWNGFDEEPESPVHKSVEACAAGCHTHGECYQWTYYSKESWGEEPSENKCTFVRSIRLGTPKEPETSPTTRLTWTSGWDTVRIKKWVNEMECADPEWVEPSIQRIY</sequence>
<evidence type="ECO:0000313" key="15">
    <source>
        <dbReference type="Proteomes" id="UP000509510"/>
    </source>
</evidence>
<dbReference type="PANTHER" id="PTHR23033:SF43">
    <property type="entry name" value="APPLE DOMAIN-CONTAINING PROTEIN"/>
    <property type="match status" value="1"/>
</dbReference>
<evidence type="ECO:0000256" key="11">
    <source>
        <dbReference type="ARBA" id="ARBA00023136"/>
    </source>
</evidence>
<dbReference type="Pfam" id="PF02434">
    <property type="entry name" value="Fringe"/>
    <property type="match status" value="1"/>
</dbReference>
<dbReference type="Gene3D" id="3.50.4.10">
    <property type="entry name" value="Hepatocyte Growth Factor"/>
    <property type="match status" value="1"/>
</dbReference>
<evidence type="ECO:0000256" key="3">
    <source>
        <dbReference type="ARBA" id="ARBA00006462"/>
    </source>
</evidence>
<evidence type="ECO:0000256" key="8">
    <source>
        <dbReference type="ARBA" id="ARBA00022741"/>
    </source>
</evidence>
<feature type="transmembrane region" description="Helical" evidence="12">
    <location>
        <begin position="7"/>
        <end position="25"/>
    </location>
</feature>
<keyword evidence="7 12" id="KW-0812">Transmembrane</keyword>
<dbReference type="EC" id="2.4.1.122" evidence="4"/>
<evidence type="ECO:0000256" key="4">
    <source>
        <dbReference type="ARBA" id="ARBA00012557"/>
    </source>
</evidence>
<dbReference type="GO" id="GO:0016020">
    <property type="term" value="C:membrane"/>
    <property type="evidence" value="ECO:0007669"/>
    <property type="project" value="UniProtKB-SubCell"/>
</dbReference>